<sequence>MQWLRVCAYRNGERARVARGRKLPAGTRAAVPTPGLEELGACESDGMRAGKNAQGMSGHA</sequence>
<comment type="caution">
    <text evidence="2">The sequence shown here is derived from an EMBL/GenBank/DDBJ whole genome shotgun (WGS) entry which is preliminary data.</text>
</comment>
<gene>
    <name evidence="2" type="ORF">ACCUM_0925</name>
</gene>
<proteinExistence type="predicted"/>
<organism evidence="2 3">
    <name type="scientific">Candidatus Accumulibacter phosphatis</name>
    <dbReference type="NCBI Taxonomy" id="327160"/>
    <lineage>
        <taxon>Bacteria</taxon>
        <taxon>Pseudomonadati</taxon>
        <taxon>Pseudomonadota</taxon>
        <taxon>Betaproteobacteria</taxon>
        <taxon>Candidatus Accumulibacter</taxon>
    </lineage>
</organism>
<dbReference type="EMBL" id="SWAD01000004">
    <property type="protein sequence ID" value="TMQ78628.1"/>
    <property type="molecule type" value="Genomic_DNA"/>
</dbReference>
<dbReference type="AlphaFoldDB" id="A0A5S4ET96"/>
<evidence type="ECO:0000313" key="2">
    <source>
        <dbReference type="EMBL" id="TMQ78628.1"/>
    </source>
</evidence>
<accession>A0A5S4ET96</accession>
<protein>
    <submittedName>
        <fullName evidence="2">Uncharacterized protein</fullName>
    </submittedName>
</protein>
<name>A0A5S4ET96_9PROT</name>
<evidence type="ECO:0000313" key="3">
    <source>
        <dbReference type="Proteomes" id="UP000306324"/>
    </source>
</evidence>
<reference evidence="2 3" key="1">
    <citation type="submission" date="2019-04" db="EMBL/GenBank/DDBJ databases">
        <title>A novel phosphate-accumulating bacterium identified in bioreactor for phosphate removal from wastewater.</title>
        <authorList>
            <person name="Kotlyarov R.Y."/>
            <person name="Beletsky A.V."/>
            <person name="Kallistova A.Y."/>
            <person name="Dorofeev A.G."/>
            <person name="Nikolaev Y.Y."/>
            <person name="Pimenov N.V."/>
            <person name="Ravin N.V."/>
            <person name="Mardanov A.V."/>
        </authorList>
    </citation>
    <scope>NUCLEOTIDE SEQUENCE [LARGE SCALE GENOMIC DNA]</scope>
    <source>
        <strain evidence="2 3">Bin19</strain>
    </source>
</reference>
<feature type="region of interest" description="Disordered" evidence="1">
    <location>
        <begin position="37"/>
        <end position="60"/>
    </location>
</feature>
<evidence type="ECO:0000256" key="1">
    <source>
        <dbReference type="SAM" id="MobiDB-lite"/>
    </source>
</evidence>
<keyword evidence="3" id="KW-1185">Reference proteome</keyword>
<dbReference type="Proteomes" id="UP000306324">
    <property type="component" value="Unassembled WGS sequence"/>
</dbReference>